<evidence type="ECO:0000256" key="1">
    <source>
        <dbReference type="SAM" id="MobiDB-lite"/>
    </source>
</evidence>
<feature type="compositionally biased region" description="Basic and acidic residues" evidence="1">
    <location>
        <begin position="197"/>
        <end position="206"/>
    </location>
</feature>
<dbReference type="EMBL" id="JAAAIL010000280">
    <property type="protein sequence ID" value="KAG0277388.1"/>
    <property type="molecule type" value="Genomic_DNA"/>
</dbReference>
<sequence>MAPVQVVPGLSGNAIFRADLTVCDNGPDGLNVGLWEDKSKSIKICKVGDAVLLADIEAMECRQKTAASTGSLSKIVRLDGTSLDRYRGSSVVEHQLRTIQDWELRPQTTLSIDDPDPIENILDDEIQVSMNALTHRPLDFRADGYDSRGEDMSLDPISSASPSPPLPPLTQAGLSVVVPDYLPTQFVLDNIEHFKSSDHLTPKKQQETAGDQITTPKQHSLQHPRTPSRPRPWLARTHSDIIPDDVPTQLAMQEIDRYRSAEYYRPNNGNTGTSKIHRPSTPQQDRASIISHPRTPSTSSSTTPTNVSGSQDQSNRRRPAEFSPFKPLFPPPPPVAETKSPKRRSTPKKATPKKRQRQSISVVDDTDPIEDADSDDDWQVFWNSPTKDVNEGDFAKHPRAAASPSKTPSTTPSRPTPKTATSRPALKPPEPLGPKLLQIFREEVHKGNAPGTATKSAAPVLHQRSPPAAPSVSGPPPASSSVPPTIRLDEQVISYASRLTPIKDLTANNPQRRYHILGLIQLIAPAQEVLGFAGKPTSKAVMTVYIGAKEYRQKTTASTRSSSRIVRMDGTLLGQYRGDSVVEDHLRELSRMRETLGHHLLDSGGGIARDPSFYLTLDASLLLQQDALEAAQLPTRSDFDASVDDRKAQEVQVVDTRDQVKVKMEPEDDIKPIIKLEPMVKVKIEPGTENTVGGNTGAVSGPTKWSTIRGIVVYHKLNVDGDESKGWEIGAVTMTTKKFFRVQTSSFTSWIDKAKPQRLIQFDGAWSKKEGMLRISDSAREPEVLKEKGPDLDRSSMKIMSFGSVREVIESRYMGVALVEGYIDVVTFPEDIMDQFWADDTLQ</sequence>
<feature type="compositionally biased region" description="Pro residues" evidence="1">
    <location>
        <begin position="467"/>
        <end position="478"/>
    </location>
</feature>
<feature type="compositionally biased region" description="Low complexity" evidence="1">
    <location>
        <begin position="291"/>
        <end position="305"/>
    </location>
</feature>
<feature type="region of interest" description="Disordered" evidence="1">
    <location>
        <begin position="448"/>
        <end position="484"/>
    </location>
</feature>
<name>A0AAD4DGP8_9FUNG</name>
<accession>A0AAD4DGP8</accession>
<keyword evidence="3" id="KW-1185">Reference proteome</keyword>
<gene>
    <name evidence="2" type="ORF">BGZ95_006041</name>
</gene>
<reference evidence="2" key="1">
    <citation type="journal article" date="2020" name="Fungal Divers.">
        <title>Resolving the Mortierellaceae phylogeny through synthesis of multi-gene phylogenetics and phylogenomics.</title>
        <authorList>
            <person name="Vandepol N."/>
            <person name="Liber J."/>
            <person name="Desiro A."/>
            <person name="Na H."/>
            <person name="Kennedy M."/>
            <person name="Barry K."/>
            <person name="Grigoriev I.V."/>
            <person name="Miller A.N."/>
            <person name="O'Donnell K."/>
            <person name="Stajich J.E."/>
            <person name="Bonito G."/>
        </authorList>
    </citation>
    <scope>NUCLEOTIDE SEQUENCE</scope>
    <source>
        <strain evidence="2">NRRL 28262</strain>
    </source>
</reference>
<feature type="compositionally biased region" description="Basic and acidic residues" evidence="1">
    <location>
        <begin position="142"/>
        <end position="151"/>
    </location>
</feature>
<feature type="compositionally biased region" description="Low complexity" evidence="1">
    <location>
        <begin position="400"/>
        <end position="425"/>
    </location>
</feature>
<comment type="caution">
    <text evidence="2">The sequence shown here is derived from an EMBL/GenBank/DDBJ whole genome shotgun (WGS) entry which is preliminary data.</text>
</comment>
<feature type="region of interest" description="Disordered" evidence="1">
    <location>
        <begin position="142"/>
        <end position="168"/>
    </location>
</feature>
<feature type="compositionally biased region" description="Basic residues" evidence="1">
    <location>
        <begin position="341"/>
        <end position="357"/>
    </location>
</feature>
<feature type="compositionally biased region" description="Polar residues" evidence="1">
    <location>
        <begin position="207"/>
        <end position="219"/>
    </location>
</feature>
<dbReference type="AlphaFoldDB" id="A0AAD4DGP8"/>
<evidence type="ECO:0000313" key="2">
    <source>
        <dbReference type="EMBL" id="KAG0277388.1"/>
    </source>
</evidence>
<feature type="region of interest" description="Disordered" evidence="1">
    <location>
        <begin position="261"/>
        <end position="433"/>
    </location>
</feature>
<feature type="compositionally biased region" description="Acidic residues" evidence="1">
    <location>
        <begin position="364"/>
        <end position="378"/>
    </location>
</feature>
<feature type="compositionally biased region" description="Polar residues" evidence="1">
    <location>
        <begin position="267"/>
        <end position="286"/>
    </location>
</feature>
<feature type="region of interest" description="Disordered" evidence="1">
    <location>
        <begin position="197"/>
        <end position="249"/>
    </location>
</feature>
<proteinExistence type="predicted"/>
<dbReference type="Proteomes" id="UP001194580">
    <property type="component" value="Unassembled WGS sequence"/>
</dbReference>
<protein>
    <submittedName>
        <fullName evidence="2">Uncharacterized protein</fullName>
    </submittedName>
</protein>
<evidence type="ECO:0000313" key="3">
    <source>
        <dbReference type="Proteomes" id="UP001194580"/>
    </source>
</evidence>
<organism evidence="2 3">
    <name type="scientific">Linnemannia exigua</name>
    <dbReference type="NCBI Taxonomy" id="604196"/>
    <lineage>
        <taxon>Eukaryota</taxon>
        <taxon>Fungi</taxon>
        <taxon>Fungi incertae sedis</taxon>
        <taxon>Mucoromycota</taxon>
        <taxon>Mortierellomycotina</taxon>
        <taxon>Mortierellomycetes</taxon>
        <taxon>Mortierellales</taxon>
        <taxon>Mortierellaceae</taxon>
        <taxon>Linnemannia</taxon>
    </lineage>
</organism>